<dbReference type="InterPro" id="IPR016181">
    <property type="entry name" value="Acyl_CoA_acyltransferase"/>
</dbReference>
<evidence type="ECO:0000256" key="3">
    <source>
        <dbReference type="ARBA" id="ARBA00022679"/>
    </source>
</evidence>
<dbReference type="EMBL" id="MN740945">
    <property type="protein sequence ID" value="QHU19210.1"/>
    <property type="molecule type" value="Genomic_DNA"/>
</dbReference>
<keyword evidence="5" id="KW-0812">Transmembrane</keyword>
<evidence type="ECO:0000256" key="2">
    <source>
        <dbReference type="ARBA" id="ARBA00012923"/>
    </source>
</evidence>
<dbReference type="InterPro" id="IPR022676">
    <property type="entry name" value="NMT_N"/>
</dbReference>
<name>A0A6C0KR56_9ZZZZ</name>
<feature type="domain" description="Glycylpeptide N-tetradecanoyltransferase N-terminal" evidence="6">
    <location>
        <begin position="74"/>
        <end position="183"/>
    </location>
</feature>
<dbReference type="Pfam" id="PF01233">
    <property type="entry name" value="NMT"/>
    <property type="match status" value="1"/>
</dbReference>
<dbReference type="AlphaFoldDB" id="A0A6C0KR56"/>
<dbReference type="SUPFAM" id="SSF55729">
    <property type="entry name" value="Acyl-CoA N-acyltransferases (Nat)"/>
    <property type="match status" value="1"/>
</dbReference>
<dbReference type="EC" id="2.3.1.97" evidence="2"/>
<organism evidence="7">
    <name type="scientific">viral metagenome</name>
    <dbReference type="NCBI Taxonomy" id="1070528"/>
    <lineage>
        <taxon>unclassified sequences</taxon>
        <taxon>metagenomes</taxon>
        <taxon>organismal metagenomes</taxon>
    </lineage>
</organism>
<accession>A0A6C0KR56</accession>
<keyword evidence="5" id="KW-0472">Membrane</keyword>
<reference evidence="7" key="1">
    <citation type="journal article" date="2020" name="Nature">
        <title>Giant virus diversity and host interactions through global metagenomics.</title>
        <authorList>
            <person name="Schulz F."/>
            <person name="Roux S."/>
            <person name="Paez-Espino D."/>
            <person name="Jungbluth S."/>
            <person name="Walsh D.A."/>
            <person name="Denef V.J."/>
            <person name="McMahon K.D."/>
            <person name="Konstantinidis K.T."/>
            <person name="Eloe-Fadrosh E.A."/>
            <person name="Kyrpides N.C."/>
            <person name="Woyke T."/>
        </authorList>
    </citation>
    <scope>NUCLEOTIDE SEQUENCE</scope>
    <source>
        <strain evidence="7">GVMAG-S-3300013014-104</strain>
    </source>
</reference>
<keyword evidence="3" id="KW-0808">Transferase</keyword>
<keyword evidence="5" id="KW-1133">Transmembrane helix</keyword>
<protein>
    <recommendedName>
        <fullName evidence="2">glycylpeptide N-tetradecanoyltransferase</fullName>
        <ecNumber evidence="2">2.3.1.97</ecNumber>
    </recommendedName>
</protein>
<evidence type="ECO:0000259" key="6">
    <source>
        <dbReference type="Pfam" id="PF01233"/>
    </source>
</evidence>
<evidence type="ECO:0000313" key="7">
    <source>
        <dbReference type="EMBL" id="QHU19210.1"/>
    </source>
</evidence>
<sequence>MILIYILAFLIICIILFFIYIKIKYKFWVLQPVFHFYDIYYWFVNVGIIRDELPQKNRYTNFKNIITKSLENIDKVVIKEIIMLIQLNYLRNDENKYLPKKENIIPYFKGHNAKTFISYFSEPELLIDNKTGLTIETNKIIGVITSRPLHVKIKDKEFDVYYVDYLCVNKNWRKKNIAPQLIQTHEYNQSHSNKKISVSLFKREEELTGIIPLTVYKTYCYNMNFWGQPENLSPGVSLLTCDNQNIFFMYNFLNEKKENFDIIIYPEMGNIIELVNTKNLYIKMLVYKNTGNIEALYIFKKTCTFIKKEKEIISLIASVKGSNIDDNEFIKGFKQSLWVLKKENKIFAYLMVEDISDNKKIINNLSIKTHPEIVTTMAYFFYNFAYNPFKSEKCLIIN</sequence>
<evidence type="ECO:0000256" key="4">
    <source>
        <dbReference type="ARBA" id="ARBA00023315"/>
    </source>
</evidence>
<evidence type="ECO:0000256" key="5">
    <source>
        <dbReference type="SAM" id="Phobius"/>
    </source>
</evidence>
<evidence type="ECO:0000256" key="1">
    <source>
        <dbReference type="ARBA" id="ARBA00009469"/>
    </source>
</evidence>
<proteinExistence type="inferred from homology"/>
<keyword evidence="4" id="KW-0012">Acyltransferase</keyword>
<feature type="transmembrane region" description="Helical" evidence="5">
    <location>
        <begin position="6"/>
        <end position="23"/>
    </location>
</feature>
<comment type="similarity">
    <text evidence="1">Belongs to the NMT family.</text>
</comment>
<dbReference type="GO" id="GO:0004379">
    <property type="term" value="F:glycylpeptide N-tetradecanoyltransferase activity"/>
    <property type="evidence" value="ECO:0007669"/>
    <property type="project" value="UniProtKB-EC"/>
</dbReference>
<dbReference type="Gene3D" id="3.40.630.170">
    <property type="match status" value="1"/>
</dbReference>